<gene>
    <name evidence="2" type="ORF">K402DRAFT_102151</name>
</gene>
<protein>
    <submittedName>
        <fullName evidence="2">Uncharacterized protein</fullName>
    </submittedName>
</protein>
<evidence type="ECO:0000313" key="3">
    <source>
        <dbReference type="Proteomes" id="UP000800041"/>
    </source>
</evidence>
<keyword evidence="3" id="KW-1185">Reference proteome</keyword>
<feature type="compositionally biased region" description="Polar residues" evidence="1">
    <location>
        <begin position="77"/>
        <end position="92"/>
    </location>
</feature>
<feature type="compositionally biased region" description="Polar residues" evidence="1">
    <location>
        <begin position="154"/>
        <end position="169"/>
    </location>
</feature>
<sequence length="237" mass="25671">MEHQVDAAAKSCDGRSLLTVTHVPLGRDCESLLWETRDGRQASLASGSLHGSIKFPFPGPFSQIDAHVRGCHCLHHSTSTSKPATEPSTTSWRPLPPEVVQSEPTAHSTTRMTHHDGQGPAKRNVHLAAGTGRISRHAASVASRFQKVRRSARHQSFSQTPSSPSNCEASNYRPGRLARRGRSVVVARQKFKAPWAVDASDTADDVAVEPYASVEAPFAASQSRPVVALRQQGRNCE</sequence>
<feature type="compositionally biased region" description="Polar residues" evidence="1">
    <location>
        <begin position="102"/>
        <end position="111"/>
    </location>
</feature>
<name>A0A6G1GY16_9PEZI</name>
<feature type="region of interest" description="Disordered" evidence="1">
    <location>
        <begin position="149"/>
        <end position="173"/>
    </location>
</feature>
<reference evidence="2" key="1">
    <citation type="journal article" date="2020" name="Stud. Mycol.">
        <title>101 Dothideomycetes genomes: a test case for predicting lifestyles and emergence of pathogens.</title>
        <authorList>
            <person name="Haridas S."/>
            <person name="Albert R."/>
            <person name="Binder M."/>
            <person name="Bloem J."/>
            <person name="Labutti K."/>
            <person name="Salamov A."/>
            <person name="Andreopoulos B."/>
            <person name="Baker S."/>
            <person name="Barry K."/>
            <person name="Bills G."/>
            <person name="Bluhm B."/>
            <person name="Cannon C."/>
            <person name="Castanera R."/>
            <person name="Culley D."/>
            <person name="Daum C."/>
            <person name="Ezra D."/>
            <person name="Gonzalez J."/>
            <person name="Henrissat B."/>
            <person name="Kuo A."/>
            <person name="Liang C."/>
            <person name="Lipzen A."/>
            <person name="Lutzoni F."/>
            <person name="Magnuson J."/>
            <person name="Mondo S."/>
            <person name="Nolan M."/>
            <person name="Ohm R."/>
            <person name="Pangilinan J."/>
            <person name="Park H.-J."/>
            <person name="Ramirez L."/>
            <person name="Alfaro M."/>
            <person name="Sun H."/>
            <person name="Tritt A."/>
            <person name="Yoshinaga Y."/>
            <person name="Zwiers L.-H."/>
            <person name="Turgeon B."/>
            <person name="Goodwin S."/>
            <person name="Spatafora J."/>
            <person name="Crous P."/>
            <person name="Grigoriev I."/>
        </authorList>
    </citation>
    <scope>NUCLEOTIDE SEQUENCE</scope>
    <source>
        <strain evidence="2">CBS 113979</strain>
    </source>
</reference>
<dbReference type="AlphaFoldDB" id="A0A6G1GY16"/>
<feature type="region of interest" description="Disordered" evidence="1">
    <location>
        <begin position="77"/>
        <end position="121"/>
    </location>
</feature>
<dbReference type="Proteomes" id="UP000800041">
    <property type="component" value="Unassembled WGS sequence"/>
</dbReference>
<evidence type="ECO:0000313" key="2">
    <source>
        <dbReference type="EMBL" id="KAF1985853.1"/>
    </source>
</evidence>
<organism evidence="2 3">
    <name type="scientific">Aulographum hederae CBS 113979</name>
    <dbReference type="NCBI Taxonomy" id="1176131"/>
    <lineage>
        <taxon>Eukaryota</taxon>
        <taxon>Fungi</taxon>
        <taxon>Dikarya</taxon>
        <taxon>Ascomycota</taxon>
        <taxon>Pezizomycotina</taxon>
        <taxon>Dothideomycetes</taxon>
        <taxon>Pleosporomycetidae</taxon>
        <taxon>Aulographales</taxon>
        <taxon>Aulographaceae</taxon>
    </lineage>
</organism>
<accession>A0A6G1GY16</accession>
<proteinExistence type="predicted"/>
<dbReference type="EMBL" id="ML977160">
    <property type="protein sequence ID" value="KAF1985853.1"/>
    <property type="molecule type" value="Genomic_DNA"/>
</dbReference>
<evidence type="ECO:0000256" key="1">
    <source>
        <dbReference type="SAM" id="MobiDB-lite"/>
    </source>
</evidence>